<reference evidence="2" key="1">
    <citation type="submission" date="2014-09" db="EMBL/GenBank/DDBJ databases">
        <authorList>
            <person name="Sharma Rahul"/>
            <person name="Thines Marco"/>
        </authorList>
    </citation>
    <scope>NUCLEOTIDE SEQUENCE [LARGE SCALE GENOMIC DNA]</scope>
</reference>
<dbReference type="EMBL" id="CCYD01000349">
    <property type="protein sequence ID" value="CEG38998.1"/>
    <property type="molecule type" value="Genomic_DNA"/>
</dbReference>
<dbReference type="GeneID" id="36404118"/>
<keyword evidence="2" id="KW-1185">Reference proteome</keyword>
<dbReference type="RefSeq" id="XP_024575367.1">
    <property type="nucleotide sequence ID" value="XM_024724497.1"/>
</dbReference>
<evidence type="ECO:0000313" key="1">
    <source>
        <dbReference type="EMBL" id="CEG38998.1"/>
    </source>
</evidence>
<proteinExistence type="predicted"/>
<name>A0A0P1AEM5_PLAHL</name>
<organism evidence="1 2">
    <name type="scientific">Plasmopara halstedii</name>
    <name type="common">Downy mildew of sunflower</name>
    <dbReference type="NCBI Taxonomy" id="4781"/>
    <lineage>
        <taxon>Eukaryota</taxon>
        <taxon>Sar</taxon>
        <taxon>Stramenopiles</taxon>
        <taxon>Oomycota</taxon>
        <taxon>Peronosporomycetes</taxon>
        <taxon>Peronosporales</taxon>
        <taxon>Peronosporaceae</taxon>
        <taxon>Plasmopara</taxon>
    </lineage>
</organism>
<evidence type="ECO:0000313" key="2">
    <source>
        <dbReference type="Proteomes" id="UP000054928"/>
    </source>
</evidence>
<accession>A0A0P1AEM5</accession>
<dbReference type="AlphaFoldDB" id="A0A0P1AEM5"/>
<sequence>MLQVHLGARNTQSVPSIHSVQVLLSQLQRVMCSLCNTSMLYKIRGETMYLFVN</sequence>
<protein>
    <submittedName>
        <fullName evidence="1">Uncharacterized protein</fullName>
    </submittedName>
</protein>
<dbReference type="Proteomes" id="UP000054928">
    <property type="component" value="Unassembled WGS sequence"/>
</dbReference>